<dbReference type="GO" id="GO:0000287">
    <property type="term" value="F:magnesium ion binding"/>
    <property type="evidence" value="ECO:0007669"/>
    <property type="project" value="UniProtKB-UniRule"/>
</dbReference>
<comment type="cofactor">
    <cofactor evidence="8">
        <name>Mg(2+)</name>
        <dbReference type="ChEBI" id="CHEBI:18420"/>
    </cofactor>
</comment>
<dbReference type="Gene3D" id="3.40.50.2020">
    <property type="match status" value="1"/>
</dbReference>
<feature type="binding site" evidence="8">
    <location>
        <position position="103"/>
    </location>
    <ligand>
        <name>xanthine</name>
        <dbReference type="ChEBI" id="CHEBI:17712"/>
    </ligand>
</feature>
<evidence type="ECO:0000256" key="7">
    <source>
        <dbReference type="ARBA" id="ARBA00023136"/>
    </source>
</evidence>
<dbReference type="InterPro" id="IPR023747">
    <property type="entry name" value="Xanthine_Guanine_PRibTrfase"/>
</dbReference>
<evidence type="ECO:0000256" key="8">
    <source>
        <dbReference type="HAMAP-Rule" id="MF_01903"/>
    </source>
</evidence>
<comment type="function">
    <text evidence="8">Purine salvage pathway enzyme that catalyzes the transfer of the ribosyl-5-phosphate group from 5-phospho-alpha-D-ribose 1-diphosphate (PRPP) to the N9 position of the 6-oxopurines guanine and xanthine to form the corresponding ribonucleotides GMP (guanosine 5'-monophosphate) and XMP (xanthosine 5'-monophosphate), with the release of PPi. To a lesser extent, also acts on hypoxanthine.</text>
</comment>
<dbReference type="GO" id="GO:0005886">
    <property type="term" value="C:plasma membrane"/>
    <property type="evidence" value="ECO:0007669"/>
    <property type="project" value="UniProtKB-SubCell"/>
</dbReference>
<keyword evidence="1 8" id="KW-1003">Cell membrane</keyword>
<dbReference type="HAMAP" id="MF_01903">
    <property type="entry name" value="XGPRT"/>
    <property type="match status" value="1"/>
</dbReference>
<comment type="subcellular location">
    <subcellularLocation>
        <location evidence="8">Cell membrane</location>
        <topology evidence="8">Peripheral membrane protein</topology>
    </subcellularLocation>
</comment>
<dbReference type="GO" id="GO:0006166">
    <property type="term" value="P:purine ribonucleoside salvage"/>
    <property type="evidence" value="ECO:0007669"/>
    <property type="project" value="UniProtKB-KW"/>
</dbReference>
<comment type="catalytic activity">
    <reaction evidence="8">
        <text>XMP + diphosphate = xanthine + 5-phospho-alpha-D-ribose 1-diphosphate</text>
        <dbReference type="Rhea" id="RHEA:10800"/>
        <dbReference type="ChEBI" id="CHEBI:17712"/>
        <dbReference type="ChEBI" id="CHEBI:33019"/>
        <dbReference type="ChEBI" id="CHEBI:57464"/>
        <dbReference type="ChEBI" id="CHEBI:58017"/>
        <dbReference type="EC" id="2.4.2.22"/>
    </reaction>
</comment>
<feature type="binding site" evidence="8">
    <location>
        <position position="103"/>
    </location>
    <ligand>
        <name>guanine</name>
        <dbReference type="ChEBI" id="CHEBI:16235"/>
    </ligand>
</feature>
<evidence type="ECO:0000256" key="5">
    <source>
        <dbReference type="ARBA" id="ARBA00022726"/>
    </source>
</evidence>
<evidence type="ECO:0000256" key="3">
    <source>
        <dbReference type="ARBA" id="ARBA00022679"/>
    </source>
</evidence>
<dbReference type="GO" id="GO:0052657">
    <property type="term" value="F:guanine phosphoribosyltransferase activity"/>
    <property type="evidence" value="ECO:0007669"/>
    <property type="project" value="RHEA"/>
</dbReference>
<protein>
    <recommendedName>
        <fullName evidence="8">Xanthine-guanine phosphoribosyltransferase</fullName>
        <shortName evidence="8">XGPRT</shortName>
        <ecNumber evidence="8">2.4.2.22</ecNumber>
    </recommendedName>
    <alternativeName>
        <fullName evidence="8">Xanthine phosphoribosyltransferase</fullName>
    </alternativeName>
</protein>
<feature type="binding site" evidence="8">
    <location>
        <begin position="103"/>
        <end position="107"/>
    </location>
    <ligand>
        <name>GMP</name>
        <dbReference type="ChEBI" id="CHEBI:58115"/>
    </ligand>
</feature>
<keyword evidence="4 8" id="KW-0479">Metal-binding</keyword>
<organism evidence="10">
    <name type="scientific">uncultured Alphaproteobacteria bacterium</name>
    <dbReference type="NCBI Taxonomy" id="91750"/>
    <lineage>
        <taxon>Bacteria</taxon>
        <taxon>Pseudomonadati</taxon>
        <taxon>Pseudomonadota</taxon>
        <taxon>Alphaproteobacteria</taxon>
        <taxon>environmental samples</taxon>
    </lineage>
</organism>
<dbReference type="GO" id="GO:0000310">
    <property type="term" value="F:xanthine phosphoribosyltransferase activity"/>
    <property type="evidence" value="ECO:0007669"/>
    <property type="project" value="UniProtKB-UniRule"/>
</dbReference>
<evidence type="ECO:0000256" key="1">
    <source>
        <dbReference type="ARBA" id="ARBA00022475"/>
    </source>
</evidence>
<dbReference type="EC" id="2.4.2.22" evidence="8"/>
<sequence length="164" mass="17837">MGTLADKDYTTSRYMGISWDMFHRDARALAAKLMAKGPFRGIVAITRGGLVPAAVVARELNLRMIETLCISSYDDRVQGSGVSVLKRPEGDGEGLLVIDDLVDSGRTGKVVRELLPKAYFATVYAKPQGREVVDDFVVGVDQGIWLLFPWDADLQPAPPLVKGG</sequence>
<keyword evidence="7 8" id="KW-0472">Membrane</keyword>
<feature type="binding site" evidence="8">
    <location>
        <begin position="47"/>
        <end position="48"/>
    </location>
    <ligand>
        <name>5-phospho-alpha-D-ribose 1-diphosphate</name>
        <dbReference type="ChEBI" id="CHEBI:58017"/>
    </ligand>
</feature>
<evidence type="ECO:0000256" key="4">
    <source>
        <dbReference type="ARBA" id="ARBA00022723"/>
    </source>
</evidence>
<dbReference type="SUPFAM" id="SSF53271">
    <property type="entry name" value="PRTase-like"/>
    <property type="match status" value="1"/>
</dbReference>
<dbReference type="UniPathway" id="UPA00602">
    <property type="reaction ID" value="UER00658"/>
</dbReference>
<comment type="pathway">
    <text evidence="8">Purine metabolism; XMP biosynthesis via salvage pathway; XMP from xanthine: step 1/1.</text>
</comment>
<dbReference type="InterPro" id="IPR029057">
    <property type="entry name" value="PRTase-like"/>
</dbReference>
<evidence type="ECO:0000256" key="2">
    <source>
        <dbReference type="ARBA" id="ARBA00022676"/>
    </source>
</evidence>
<dbReference type="PANTHER" id="PTHR39563">
    <property type="entry name" value="XANTHINE PHOSPHORIBOSYLTRANSFERASE"/>
    <property type="match status" value="1"/>
</dbReference>
<dbReference type="GO" id="GO:0032265">
    <property type="term" value="P:XMP salvage"/>
    <property type="evidence" value="ECO:0007669"/>
    <property type="project" value="UniProtKB-UniRule"/>
</dbReference>
<dbReference type="UniPathway" id="UPA00909">
    <property type="reaction ID" value="UER00887"/>
</dbReference>
<dbReference type="InterPro" id="IPR000836">
    <property type="entry name" value="PRTase_dom"/>
</dbReference>
<dbReference type="EMBL" id="FLUO01000002">
    <property type="protein sequence ID" value="SBW11572.1"/>
    <property type="molecule type" value="Genomic_DNA"/>
</dbReference>
<feature type="domain" description="Phosphoribosyltransferase" evidence="9">
    <location>
        <begin position="19"/>
        <end position="155"/>
    </location>
</feature>
<comment type="similarity">
    <text evidence="8">Belongs to the purine/pyrimidine phosphoribosyltransferase family. XGPT subfamily.</text>
</comment>
<feature type="binding site" evidence="8">
    <location>
        <begin position="99"/>
        <end position="107"/>
    </location>
    <ligand>
        <name>5-phospho-alpha-D-ribose 1-diphosphate</name>
        <dbReference type="ChEBI" id="CHEBI:58017"/>
    </ligand>
</feature>
<evidence type="ECO:0000313" key="10">
    <source>
        <dbReference type="EMBL" id="SBW11572.1"/>
    </source>
</evidence>
<gene>
    <name evidence="8 10" type="primary">gpt</name>
    <name evidence="10" type="ORF">KL86APRO_20235</name>
</gene>
<reference evidence="10" key="1">
    <citation type="submission" date="2016-04" db="EMBL/GenBank/DDBJ databases">
        <authorList>
            <person name="Evans L.H."/>
            <person name="Alamgir A."/>
            <person name="Owens N."/>
            <person name="Weber N.D."/>
            <person name="Virtaneva K."/>
            <person name="Barbian K."/>
            <person name="Babar A."/>
            <person name="Rosenke K."/>
        </authorList>
    </citation>
    <scope>NUCLEOTIDE SEQUENCE</scope>
    <source>
        <strain evidence="10">86</strain>
    </source>
</reference>
<dbReference type="PANTHER" id="PTHR39563:SF1">
    <property type="entry name" value="XANTHINE-GUANINE PHOSPHORIBOSYLTRANSFERASE"/>
    <property type="match status" value="1"/>
</dbReference>
<comment type="pathway">
    <text evidence="8">Purine metabolism; GMP biosynthesis via salvage pathway; GMP from guanine: step 1/1.</text>
</comment>
<dbReference type="AlphaFoldDB" id="A0A212KIU4"/>
<comment type="catalytic activity">
    <reaction evidence="8">
        <text>GMP + diphosphate = guanine + 5-phospho-alpha-D-ribose 1-diphosphate</text>
        <dbReference type="Rhea" id="RHEA:25424"/>
        <dbReference type="ChEBI" id="CHEBI:16235"/>
        <dbReference type="ChEBI" id="CHEBI:33019"/>
        <dbReference type="ChEBI" id="CHEBI:58017"/>
        <dbReference type="ChEBI" id="CHEBI:58115"/>
    </reaction>
</comment>
<dbReference type="CDD" id="cd06223">
    <property type="entry name" value="PRTases_typeI"/>
    <property type="match status" value="1"/>
</dbReference>
<dbReference type="NCBIfam" id="NF006613">
    <property type="entry name" value="PRK09177.1"/>
    <property type="match status" value="1"/>
</dbReference>
<proteinExistence type="inferred from homology"/>
<comment type="subunit">
    <text evidence="8">Homotetramer.</text>
</comment>
<dbReference type="GO" id="GO:0004422">
    <property type="term" value="F:hypoxanthine phosphoribosyltransferase activity"/>
    <property type="evidence" value="ECO:0007669"/>
    <property type="project" value="RHEA"/>
</dbReference>
<evidence type="ECO:0000256" key="6">
    <source>
        <dbReference type="ARBA" id="ARBA00022842"/>
    </source>
</evidence>
<keyword evidence="6 8" id="KW-0460">Magnesium</keyword>
<dbReference type="Pfam" id="PF00156">
    <property type="entry name" value="Pribosyltran"/>
    <property type="match status" value="1"/>
</dbReference>
<evidence type="ECO:0000259" key="9">
    <source>
        <dbReference type="Pfam" id="PF00156"/>
    </source>
</evidence>
<comment type="catalytic activity">
    <reaction evidence="8">
        <text>IMP + diphosphate = hypoxanthine + 5-phospho-alpha-D-ribose 1-diphosphate</text>
        <dbReference type="Rhea" id="RHEA:17973"/>
        <dbReference type="ChEBI" id="CHEBI:17368"/>
        <dbReference type="ChEBI" id="CHEBI:33019"/>
        <dbReference type="ChEBI" id="CHEBI:58017"/>
        <dbReference type="ChEBI" id="CHEBI:58053"/>
    </reaction>
</comment>
<dbReference type="GO" id="GO:0032263">
    <property type="term" value="P:GMP salvage"/>
    <property type="evidence" value="ECO:0007669"/>
    <property type="project" value="UniProtKB-UniRule"/>
</dbReference>
<keyword evidence="2 8" id="KW-0328">Glycosyltransferase</keyword>
<keyword evidence="3 8" id="KW-0808">Transferase</keyword>
<keyword evidence="5 8" id="KW-0660">Purine salvage</keyword>
<accession>A0A212KIU4</accession>
<comment type="caution">
    <text evidence="8">Lacks conserved residue(s) required for the propagation of feature annotation.</text>
</comment>
<feature type="binding site" evidence="8">
    <location>
        <position position="100"/>
    </location>
    <ligand>
        <name>Mg(2+)</name>
        <dbReference type="ChEBI" id="CHEBI:18420"/>
    </ligand>
</feature>
<name>A0A212KIU4_9PROT</name>